<evidence type="ECO:0000256" key="3">
    <source>
        <dbReference type="ARBA" id="ARBA00022942"/>
    </source>
</evidence>
<organism evidence="7 8">
    <name type="scientific">Bremia lactucae</name>
    <name type="common">Lettuce downy mildew</name>
    <dbReference type="NCBI Taxonomy" id="4779"/>
    <lineage>
        <taxon>Eukaryota</taxon>
        <taxon>Sar</taxon>
        <taxon>Stramenopiles</taxon>
        <taxon>Oomycota</taxon>
        <taxon>Peronosporomycetes</taxon>
        <taxon>Peronosporales</taxon>
        <taxon>Peronosporaceae</taxon>
        <taxon>Bremia</taxon>
    </lineage>
</organism>
<dbReference type="PANTHER" id="PTHR11599">
    <property type="entry name" value="PROTEASOME SUBUNIT ALPHA/BETA"/>
    <property type="match status" value="1"/>
</dbReference>
<comment type="function">
    <text evidence="1">The proteasome is a multicatalytic proteinase complex which is characterized by its ability to cleave peptides with Arg, Phe, Tyr, Leu, and Glu adjacent to the leaving group at neutral or slightly basic pH. The proteasome has an ATP-dependent proteolytic activity.</text>
</comment>
<dbReference type="Pfam" id="PF00227">
    <property type="entry name" value="Proteasome"/>
    <property type="match status" value="1"/>
</dbReference>
<dbReference type="InterPro" id="IPR023332">
    <property type="entry name" value="Proteasome_alpha-type"/>
</dbReference>
<gene>
    <name evidence="7" type="ORF">CCR75_006510</name>
</gene>
<evidence type="ECO:0000313" key="8">
    <source>
        <dbReference type="Proteomes" id="UP000294530"/>
    </source>
</evidence>
<comment type="subunit">
    <text evidence="6">Component of the proteasome complex.</text>
</comment>
<protein>
    <recommendedName>
        <fullName evidence="6">Proteasome subunit beta</fullName>
    </recommendedName>
</protein>
<dbReference type="Proteomes" id="UP000294530">
    <property type="component" value="Unassembled WGS sequence"/>
</dbReference>
<dbReference type="PROSITE" id="PS00854">
    <property type="entry name" value="PROTEASOME_BETA_1"/>
    <property type="match status" value="1"/>
</dbReference>
<comment type="similarity">
    <text evidence="6">Belongs to the peptidase T1B family.</text>
</comment>
<keyword evidence="2 6" id="KW-0963">Cytoplasm</keyword>
<keyword evidence="3 5" id="KW-0647">Proteasome</keyword>
<proteinExistence type="inferred from homology"/>
<evidence type="ECO:0000313" key="7">
    <source>
        <dbReference type="EMBL" id="TDH65769.1"/>
    </source>
</evidence>
<dbReference type="InterPro" id="IPR016050">
    <property type="entry name" value="Proteasome_bsu_CS"/>
</dbReference>
<evidence type="ECO:0000256" key="2">
    <source>
        <dbReference type="ARBA" id="ARBA00022490"/>
    </source>
</evidence>
<name>A0A976FFZ5_BRELC</name>
<dbReference type="GO" id="GO:0051603">
    <property type="term" value="P:proteolysis involved in protein catabolic process"/>
    <property type="evidence" value="ECO:0007669"/>
    <property type="project" value="InterPro"/>
</dbReference>
<comment type="similarity">
    <text evidence="5">Belongs to the peptidase T1A family.</text>
</comment>
<dbReference type="InterPro" id="IPR050115">
    <property type="entry name" value="Proteasome_alpha"/>
</dbReference>
<dbReference type="PROSITE" id="PS51475">
    <property type="entry name" value="PROTEASOME_ALPHA_2"/>
    <property type="match status" value="1"/>
</dbReference>
<comment type="function">
    <text evidence="6">Component of the proteasome, a multicatalytic proteinase complex which is characterized by its ability to cleave peptides with Arg, Phe, Tyr, Leu, and Glu adjacent to the leaving group at neutral or slightly basic pH. The proteasome has an ATP-dependent proteolytic activity.</text>
</comment>
<evidence type="ECO:0000256" key="1">
    <source>
        <dbReference type="ARBA" id="ARBA00002000"/>
    </source>
</evidence>
<evidence type="ECO:0000256" key="4">
    <source>
        <dbReference type="ARBA" id="ARBA00023242"/>
    </source>
</evidence>
<dbReference type="GO" id="GO:0005634">
    <property type="term" value="C:nucleus"/>
    <property type="evidence" value="ECO:0007669"/>
    <property type="project" value="UniProtKB-SubCell"/>
</dbReference>
<dbReference type="GeneID" id="94350251"/>
<dbReference type="InterPro" id="IPR001353">
    <property type="entry name" value="Proteasome_sua/b"/>
</dbReference>
<evidence type="ECO:0000256" key="6">
    <source>
        <dbReference type="RuleBase" id="RU004203"/>
    </source>
</evidence>
<dbReference type="AlphaFoldDB" id="A0A976FFZ5"/>
<dbReference type="InterPro" id="IPR029055">
    <property type="entry name" value="Ntn_hydrolases_N"/>
</dbReference>
<dbReference type="SUPFAM" id="SSF56235">
    <property type="entry name" value="N-terminal nucleophile aminohydrolases (Ntn hydrolases)"/>
    <property type="match status" value="1"/>
</dbReference>
<comment type="subcellular location">
    <subcellularLocation>
        <location evidence="6">Cytoplasm</location>
    </subcellularLocation>
    <subcellularLocation>
        <location evidence="6">Nucleus</location>
    </subcellularLocation>
</comment>
<dbReference type="OrthoDB" id="431557at2759"/>
<dbReference type="Gene3D" id="3.60.20.10">
    <property type="entry name" value="Glutamine Phosphoribosylpyrophosphate, subunit 1, domain 1"/>
    <property type="match status" value="1"/>
</dbReference>
<dbReference type="FunFam" id="3.60.20.10:FF:000031">
    <property type="entry name" value="Proteasome subunit alpha type"/>
    <property type="match status" value="1"/>
</dbReference>
<accession>A0A976FFZ5</accession>
<dbReference type="CDD" id="cd03752">
    <property type="entry name" value="proteasome_alpha_type_4"/>
    <property type="match status" value="1"/>
</dbReference>
<sequence length="281" mass="31087">MSRRYDGRTTTFSPEGAVELTASDRVILQIQFLAMLYLNIGYSVRTGRLFQVEYAMEAINNAGSAVGILAKDGIVIAAEKKTISKLLTPSKTSEKTIKLDDHLICAVAGLTADANILVSFARLSAQRYELAYQEKEPCEQLVQTICNYKQAYTQFGGQRPFGVSFLYAGWDRHHGFQLYHSDPSGNYGGWKATAIGANNRAAKSMLKNEYEDGMTVDEALAFLVKVMNKTMDSTSSSAEKLEFTTVTRSVDGKVVHRQLTEKETNELLQKVAVDMATFGDM</sequence>
<dbReference type="GO" id="GO:0019773">
    <property type="term" value="C:proteasome core complex, alpha-subunit complex"/>
    <property type="evidence" value="ECO:0007669"/>
    <property type="project" value="UniProtKB-UniRule"/>
</dbReference>
<comment type="caution">
    <text evidence="7">The sequence shown here is derived from an EMBL/GenBank/DDBJ whole genome shotgun (WGS) entry which is preliminary data.</text>
</comment>
<keyword evidence="4 6" id="KW-0539">Nucleus</keyword>
<dbReference type="GO" id="GO:0005737">
    <property type="term" value="C:cytoplasm"/>
    <property type="evidence" value="ECO:0007669"/>
    <property type="project" value="UniProtKB-SubCell"/>
</dbReference>
<reference evidence="7 8" key="1">
    <citation type="journal article" date="2021" name="Genome Biol.">
        <title>AFLAP: assembly-free linkage analysis pipeline using k-mers from genome sequencing data.</title>
        <authorList>
            <person name="Fletcher K."/>
            <person name="Zhang L."/>
            <person name="Gil J."/>
            <person name="Han R."/>
            <person name="Cavanaugh K."/>
            <person name="Michelmore R."/>
        </authorList>
    </citation>
    <scope>NUCLEOTIDE SEQUENCE [LARGE SCALE GENOMIC DNA]</scope>
    <source>
        <strain evidence="7 8">SF5</strain>
    </source>
</reference>
<dbReference type="EMBL" id="SHOA02000013">
    <property type="protein sequence ID" value="TDH65769.1"/>
    <property type="molecule type" value="Genomic_DNA"/>
</dbReference>
<dbReference type="RefSeq" id="XP_067815268.1">
    <property type="nucleotide sequence ID" value="XM_067964580.1"/>
</dbReference>
<keyword evidence="8" id="KW-1185">Reference proteome</keyword>
<evidence type="ECO:0000256" key="5">
    <source>
        <dbReference type="PROSITE-ProRule" id="PRU00808"/>
    </source>
</evidence>
<dbReference type="KEGG" id="blac:94350251"/>